<dbReference type="EMBL" id="CP014518">
    <property type="protein sequence ID" value="AMM30755.1"/>
    <property type="molecule type" value="Genomic_DNA"/>
</dbReference>
<evidence type="ECO:0000313" key="2">
    <source>
        <dbReference type="Proteomes" id="UP000070134"/>
    </source>
</evidence>
<name>A0A126ZWE9_9MICC</name>
<dbReference type="Gene3D" id="3.30.530.20">
    <property type="match status" value="1"/>
</dbReference>
<proteinExistence type="predicted"/>
<organism evidence="1 2">
    <name type="scientific">Sinomonas atrocyanea</name>
    <dbReference type="NCBI Taxonomy" id="37927"/>
    <lineage>
        <taxon>Bacteria</taxon>
        <taxon>Bacillati</taxon>
        <taxon>Actinomycetota</taxon>
        <taxon>Actinomycetes</taxon>
        <taxon>Micrococcales</taxon>
        <taxon>Micrococcaceae</taxon>
        <taxon>Sinomonas</taxon>
    </lineage>
</organism>
<dbReference type="STRING" id="37927.SA2016_0050"/>
<dbReference type="RefSeq" id="WP_066494160.1">
    <property type="nucleotide sequence ID" value="NZ_BJMO01000013.1"/>
</dbReference>
<dbReference type="PATRIC" id="fig|37927.3.peg.51"/>
<evidence type="ECO:0008006" key="3">
    <source>
        <dbReference type="Google" id="ProtNLM"/>
    </source>
</evidence>
<dbReference type="InterPro" id="IPR023393">
    <property type="entry name" value="START-like_dom_sf"/>
</dbReference>
<keyword evidence="2" id="KW-1185">Reference proteome</keyword>
<sequence>MEELDGQYAEIEGRGLVTFVRSYETGAGDLWEAVATADGLDGWFPSRVALDPDAGLVSFSGDPNAEPSSGRILDWEPPNRWAFAWGGDLMELVVEGTDAAAELTLRNWLADSATAARNAAGWHVCLGELEKRLGGSRSSGPSAGGPDAGAAEDSLDWRTLYDGYVAAGLPSGAPIPGQTP</sequence>
<dbReference type="SUPFAM" id="SSF55961">
    <property type="entry name" value="Bet v1-like"/>
    <property type="match status" value="1"/>
</dbReference>
<dbReference type="OrthoDB" id="9803476at2"/>
<evidence type="ECO:0000313" key="1">
    <source>
        <dbReference type="EMBL" id="AMM30755.1"/>
    </source>
</evidence>
<dbReference type="AlphaFoldDB" id="A0A126ZWE9"/>
<dbReference type="KEGG" id="satk:SA2016_0050"/>
<protein>
    <recommendedName>
        <fullName evidence="3">SRPBCC family protein</fullName>
    </recommendedName>
</protein>
<dbReference type="Proteomes" id="UP000070134">
    <property type="component" value="Chromosome"/>
</dbReference>
<reference evidence="1 2" key="1">
    <citation type="submission" date="2016-02" db="EMBL/GenBank/DDBJ databases">
        <title>Complete genome of Sinomonas atrocyanea KCTC 3377.</title>
        <authorList>
            <person name="Kim K.M."/>
        </authorList>
    </citation>
    <scope>NUCLEOTIDE SEQUENCE [LARGE SCALE GENOMIC DNA]</scope>
    <source>
        <strain evidence="1 2">KCTC 3377</strain>
    </source>
</reference>
<gene>
    <name evidence="1" type="ORF">SA2016_0050</name>
</gene>
<accession>A0A126ZWE9</accession>